<reference evidence="5" key="1">
    <citation type="submission" date="2023-03" db="EMBL/GenBank/DDBJ databases">
        <title>Massive genome expansion in bonnet fungi (Mycena s.s.) driven by repeated elements and novel gene families across ecological guilds.</title>
        <authorList>
            <consortium name="Lawrence Berkeley National Laboratory"/>
            <person name="Harder C.B."/>
            <person name="Miyauchi S."/>
            <person name="Viragh M."/>
            <person name="Kuo A."/>
            <person name="Thoen E."/>
            <person name="Andreopoulos B."/>
            <person name="Lu D."/>
            <person name="Skrede I."/>
            <person name="Drula E."/>
            <person name="Henrissat B."/>
            <person name="Morin E."/>
            <person name="Kohler A."/>
            <person name="Barry K."/>
            <person name="LaButti K."/>
            <person name="Morin E."/>
            <person name="Salamov A."/>
            <person name="Lipzen A."/>
            <person name="Mereny Z."/>
            <person name="Hegedus B."/>
            <person name="Baldrian P."/>
            <person name="Stursova M."/>
            <person name="Weitz H."/>
            <person name="Taylor A."/>
            <person name="Grigoriev I.V."/>
            <person name="Nagy L.G."/>
            <person name="Martin F."/>
            <person name="Kauserud H."/>
        </authorList>
    </citation>
    <scope>NUCLEOTIDE SEQUENCE</scope>
    <source>
        <strain evidence="5">9284</strain>
    </source>
</reference>
<feature type="domain" description="AMP-dependent synthetase/ligase" evidence="3">
    <location>
        <begin position="26"/>
        <end position="347"/>
    </location>
</feature>
<dbReference type="PANTHER" id="PTHR43439:SF2">
    <property type="entry name" value="ENZYME, PUTATIVE (JCVI)-RELATED"/>
    <property type="match status" value="1"/>
</dbReference>
<dbReference type="Pfam" id="PF00501">
    <property type="entry name" value="AMP-binding"/>
    <property type="match status" value="1"/>
</dbReference>
<dbReference type="InterPro" id="IPR013120">
    <property type="entry name" value="FAR_NAD-bd"/>
</dbReference>
<dbReference type="Pfam" id="PF23562">
    <property type="entry name" value="AMP-binding_C_3"/>
    <property type="match status" value="1"/>
</dbReference>
<evidence type="ECO:0000313" key="5">
    <source>
        <dbReference type="EMBL" id="KAJ7636277.1"/>
    </source>
</evidence>
<dbReference type="PROSITE" id="PS00455">
    <property type="entry name" value="AMP_BINDING"/>
    <property type="match status" value="1"/>
</dbReference>
<dbReference type="Gene3D" id="3.40.50.720">
    <property type="entry name" value="NAD(P)-binding Rossmann-like Domain"/>
    <property type="match status" value="1"/>
</dbReference>
<organism evidence="5 6">
    <name type="scientific">Roridomyces roridus</name>
    <dbReference type="NCBI Taxonomy" id="1738132"/>
    <lineage>
        <taxon>Eukaryota</taxon>
        <taxon>Fungi</taxon>
        <taxon>Dikarya</taxon>
        <taxon>Basidiomycota</taxon>
        <taxon>Agaricomycotina</taxon>
        <taxon>Agaricomycetes</taxon>
        <taxon>Agaricomycetidae</taxon>
        <taxon>Agaricales</taxon>
        <taxon>Marasmiineae</taxon>
        <taxon>Mycenaceae</taxon>
        <taxon>Roridomyces</taxon>
    </lineage>
</organism>
<dbReference type="AlphaFoldDB" id="A0AAD7C0W2"/>
<dbReference type="Pfam" id="PF07993">
    <property type="entry name" value="NAD_binding_4"/>
    <property type="match status" value="1"/>
</dbReference>
<dbReference type="SUPFAM" id="SSF51735">
    <property type="entry name" value="NAD(P)-binding Rossmann-fold domains"/>
    <property type="match status" value="1"/>
</dbReference>
<evidence type="ECO:0000313" key="6">
    <source>
        <dbReference type="Proteomes" id="UP001221142"/>
    </source>
</evidence>
<evidence type="ECO:0000256" key="1">
    <source>
        <dbReference type="ARBA" id="ARBA00022450"/>
    </source>
</evidence>
<dbReference type="InterPro" id="IPR042099">
    <property type="entry name" value="ANL_N_sf"/>
</dbReference>
<dbReference type="InterPro" id="IPR051414">
    <property type="entry name" value="Adenylate-forming_Reductase"/>
</dbReference>
<dbReference type="Gene3D" id="3.40.50.12780">
    <property type="entry name" value="N-terminal domain of ligase-like"/>
    <property type="match status" value="1"/>
</dbReference>
<evidence type="ECO:0000259" key="3">
    <source>
        <dbReference type="Pfam" id="PF00501"/>
    </source>
</evidence>
<dbReference type="InterPro" id="IPR020845">
    <property type="entry name" value="AMP-binding_CS"/>
</dbReference>
<sequence length="1062" mass="114231">MHPPLDLSLNLSEIISFHIVHETQDTAYAYADDETGQVTEISHFELARAAHRVAHILRPQRRGPEGEILGIVALADVFLYQAIVAGCIIAGIVPFPISNRNSSAAVLHLLKSTNSHRLLVTKSSLGPLLDGLVDELPTQYGLSIEEIPLQGQIYPHLGHETSTHEFTPYPQPYSRPSIDDVALYLHSSGSTGFPKSIPETHRGLILYQALDGVTHMHALSPRQNVGFLPPFHTMGILTQFSNVLLNGGTACIYPPVSTATEYRVPIAATPGNALNIGRKTGATGIVAVPACILEWQSDEDVAYLKTLKLLAYSGGPLAQRVGDYLVSQGCNVVPIYGGTEFGSANDVVKTPQEHDPYEWAWIKVASRVTIRWMPQGDNTYECQILTSDTHKLAVENLDDVKGFSTKDLFERHPTKPNLYRIVGRLDDVIMMANGEKTVPGPMEDILIASPHINGVVVFGRGRNQTGVLIEPHTPFDPTEDNKLGEFCDLIGPTIGEVNQRIPAFSKLYKEMILVTHPTKPMVRAPKGTVIKKATIEAYKTEIDTLYERIEAASATGSDTSPPPSWTSENLEPWLVEHASSLASKPVLGGTRDIFEQGFDSLNATFLRLRIIGAVNNDTTLAEDVKERFGNIPQNFVYMHPSIAELAGALIGLIEGGGSSAGPGAGVAAIEAMVKKYSAGLELGIGEKAVSPSGSGAVVLLTGSTGGLGSQLLDLLIRSPGVARVYGYNRAGGVPILQRQKEAFEERALDAGVLGSSKLMFLEGDSTREDLGLSSEVLDELRTSLTAIVHNAWMLDFNKSLSSFEGHVKGTRHIINLARDCKYAARVLFTSSVASASGWDQSKGAFPEEVQLDASVALGGGYGESKYVAERILTASGLSATSFRIGQVSGSALNGSWATSHWVPAIVKSSLALGAYPSAAGALANWIPPEAVCAAIVDAVLSEGPTPPAVNLVHPRAVPWDEVMSNLAAVGSERPLPLMPLAEWAQQLRMRASWASKEDLENIPGLKLLDFFDAAVAGVGNTQFATDKAEELSAAMRGLAPLNEDDAIRWMDYWKGKNFIACD</sequence>
<accession>A0AAD7C0W2</accession>
<dbReference type="SUPFAM" id="SSF56801">
    <property type="entry name" value="Acetyl-CoA synthetase-like"/>
    <property type="match status" value="1"/>
</dbReference>
<dbReference type="PANTHER" id="PTHR43439">
    <property type="entry name" value="PHENYLACETATE-COENZYME A LIGASE"/>
    <property type="match status" value="1"/>
</dbReference>
<protein>
    <submittedName>
        <fullName evidence="5">Aminoadipate reductase</fullName>
    </submittedName>
</protein>
<evidence type="ECO:0000256" key="2">
    <source>
        <dbReference type="ARBA" id="ARBA00022553"/>
    </source>
</evidence>
<dbReference type="InterPro" id="IPR000873">
    <property type="entry name" value="AMP-dep_synth/lig_dom"/>
</dbReference>
<comment type="caution">
    <text evidence="5">The sequence shown here is derived from an EMBL/GenBank/DDBJ whole genome shotgun (WGS) entry which is preliminary data.</text>
</comment>
<dbReference type="Proteomes" id="UP001221142">
    <property type="component" value="Unassembled WGS sequence"/>
</dbReference>
<dbReference type="EMBL" id="JARKIF010000006">
    <property type="protein sequence ID" value="KAJ7636277.1"/>
    <property type="molecule type" value="Genomic_DNA"/>
</dbReference>
<keyword evidence="2" id="KW-0597">Phosphoprotein</keyword>
<keyword evidence="6" id="KW-1185">Reference proteome</keyword>
<proteinExistence type="predicted"/>
<keyword evidence="1" id="KW-0596">Phosphopantetheine</keyword>
<feature type="domain" description="Thioester reductase (TE)" evidence="4">
    <location>
        <begin position="700"/>
        <end position="935"/>
    </location>
</feature>
<dbReference type="InterPro" id="IPR036291">
    <property type="entry name" value="NAD(P)-bd_dom_sf"/>
</dbReference>
<evidence type="ECO:0000259" key="4">
    <source>
        <dbReference type="Pfam" id="PF07993"/>
    </source>
</evidence>
<gene>
    <name evidence="5" type="ORF">FB45DRAFT_1001450</name>
</gene>
<name>A0AAD7C0W2_9AGAR</name>